<dbReference type="InterPro" id="IPR001810">
    <property type="entry name" value="F-box_dom"/>
</dbReference>
<organism evidence="3 4">
    <name type="scientific">Phialemonium atrogriseum</name>
    <dbReference type="NCBI Taxonomy" id="1093897"/>
    <lineage>
        <taxon>Eukaryota</taxon>
        <taxon>Fungi</taxon>
        <taxon>Dikarya</taxon>
        <taxon>Ascomycota</taxon>
        <taxon>Pezizomycotina</taxon>
        <taxon>Sordariomycetes</taxon>
        <taxon>Sordariomycetidae</taxon>
        <taxon>Cephalothecales</taxon>
        <taxon>Cephalothecaceae</taxon>
        <taxon>Phialemonium</taxon>
    </lineage>
</organism>
<dbReference type="Pfam" id="PF12937">
    <property type="entry name" value="F-box-like"/>
    <property type="match status" value="1"/>
</dbReference>
<keyword evidence="4" id="KW-1185">Reference proteome</keyword>
<evidence type="ECO:0000313" key="4">
    <source>
        <dbReference type="Proteomes" id="UP001244011"/>
    </source>
</evidence>
<proteinExistence type="predicted"/>
<dbReference type="RefSeq" id="XP_060280510.1">
    <property type="nucleotide sequence ID" value="XM_060431206.1"/>
</dbReference>
<reference evidence="3" key="1">
    <citation type="submission" date="2023-06" db="EMBL/GenBank/DDBJ databases">
        <title>Genome-scale phylogeny and comparative genomics of the fungal order Sordariales.</title>
        <authorList>
            <consortium name="Lawrence Berkeley National Laboratory"/>
            <person name="Hensen N."/>
            <person name="Bonometti L."/>
            <person name="Westerberg I."/>
            <person name="Brannstrom I.O."/>
            <person name="Guillou S."/>
            <person name="Cros-Aarteil S."/>
            <person name="Calhoun S."/>
            <person name="Haridas S."/>
            <person name="Kuo A."/>
            <person name="Mondo S."/>
            <person name="Pangilinan J."/>
            <person name="Riley R."/>
            <person name="Labutti K."/>
            <person name="Andreopoulos B."/>
            <person name="Lipzen A."/>
            <person name="Chen C."/>
            <person name="Yanf M."/>
            <person name="Daum C."/>
            <person name="Ng V."/>
            <person name="Clum A."/>
            <person name="Steindorff A."/>
            <person name="Ohm R."/>
            <person name="Martin F."/>
            <person name="Silar P."/>
            <person name="Natvig D."/>
            <person name="Lalanne C."/>
            <person name="Gautier V."/>
            <person name="Ament-Velasquez S.L."/>
            <person name="Kruys A."/>
            <person name="Hutchinson M.I."/>
            <person name="Powell A.J."/>
            <person name="Barry K."/>
            <person name="Miller A.N."/>
            <person name="Grigoriev I.V."/>
            <person name="Debuchy R."/>
            <person name="Gladieux P."/>
            <person name="Thoren M.H."/>
            <person name="Johannesson H."/>
        </authorList>
    </citation>
    <scope>NUCLEOTIDE SEQUENCE</scope>
    <source>
        <strain evidence="3">8032-3</strain>
    </source>
</reference>
<dbReference type="GeneID" id="85314393"/>
<evidence type="ECO:0000313" key="3">
    <source>
        <dbReference type="EMBL" id="KAK1764297.1"/>
    </source>
</evidence>
<evidence type="ECO:0000259" key="2">
    <source>
        <dbReference type="Pfam" id="PF12937"/>
    </source>
</evidence>
<name>A0AAJ0BUL5_9PEZI</name>
<dbReference type="AlphaFoldDB" id="A0AAJ0BUL5"/>
<accession>A0AAJ0BUL5</accession>
<evidence type="ECO:0000256" key="1">
    <source>
        <dbReference type="SAM" id="MobiDB-lite"/>
    </source>
</evidence>
<feature type="compositionally biased region" description="Basic and acidic residues" evidence="1">
    <location>
        <begin position="18"/>
        <end position="39"/>
    </location>
</feature>
<dbReference type="InterPro" id="IPR036047">
    <property type="entry name" value="F-box-like_dom_sf"/>
</dbReference>
<protein>
    <recommendedName>
        <fullName evidence="2">F-box domain-containing protein</fullName>
    </recommendedName>
</protein>
<sequence length="471" mass="54341">MSTLMRRIQKLCPCRRRGDVEEQDDAHETQDDERERQGQQDKGGSEQQSRMLLTLRDLQRTMNPLIAAQVFNNNHSPIGRLPKELLLYIRHCIGDGILTLYCLWRVSRTFRHLIDDPTIWKHMVRPLSHRSRRMTEAIWKFPFDLQDQLRQRLQEDGMCNECILWCNVPIKGLLRRIIRASNLDTNRRRAIGDLCKFETELGAVLYCNACGSYQNVLEFSSSNQDPDKRERQCLGRQGAVQLCEHVHVSWADVEAHIAYWQQRKPGEWKPCFNHSIVECHHPSHDTCCTAEVAPTWPRARLQSDDEDRAQVVLSLEWKPHSGLDAFTRAPDGRARPAELRALFQRYRQGPASILLSSYPSNPLPEMICFDTSKCRCLHYKMGNNKRPSAAGRGTKHGSFFRNDWPRGCPTCHCHLSMSGHRLSAPCLVCDKTDRGKINPTHAWFHAMDPDTYLPSSKCRSRPHLCARTRAA</sequence>
<dbReference type="Gene3D" id="1.20.1280.50">
    <property type="match status" value="1"/>
</dbReference>
<dbReference type="EMBL" id="MU839021">
    <property type="protein sequence ID" value="KAK1764297.1"/>
    <property type="molecule type" value="Genomic_DNA"/>
</dbReference>
<dbReference type="Proteomes" id="UP001244011">
    <property type="component" value="Unassembled WGS sequence"/>
</dbReference>
<gene>
    <name evidence="3" type="ORF">QBC33DRAFT_580506</name>
</gene>
<comment type="caution">
    <text evidence="3">The sequence shown here is derived from an EMBL/GenBank/DDBJ whole genome shotgun (WGS) entry which is preliminary data.</text>
</comment>
<dbReference type="SUPFAM" id="SSF81383">
    <property type="entry name" value="F-box domain"/>
    <property type="match status" value="1"/>
</dbReference>
<feature type="domain" description="F-box" evidence="2">
    <location>
        <begin position="78"/>
        <end position="124"/>
    </location>
</feature>
<feature type="region of interest" description="Disordered" evidence="1">
    <location>
        <begin position="18"/>
        <end position="48"/>
    </location>
</feature>